<comment type="subcellular location">
    <subcellularLocation>
        <location evidence="1">Membrane</location>
    </subcellularLocation>
</comment>
<accession>A0A921JJ01</accession>
<comment type="caution">
    <text evidence="8">The sequence shown here is derived from an EMBL/GenBank/DDBJ whole genome shotgun (WGS) entry which is preliminary data.</text>
</comment>
<feature type="compositionally biased region" description="Polar residues" evidence="5">
    <location>
        <begin position="94"/>
        <end position="103"/>
    </location>
</feature>
<evidence type="ECO:0000256" key="5">
    <source>
        <dbReference type="SAM" id="MobiDB-lite"/>
    </source>
</evidence>
<dbReference type="InterPro" id="IPR051423">
    <property type="entry name" value="CD225/Dispanin"/>
</dbReference>
<dbReference type="GO" id="GO:0016020">
    <property type="term" value="C:membrane"/>
    <property type="evidence" value="ECO:0007669"/>
    <property type="project" value="UniProtKB-SubCell"/>
</dbReference>
<evidence type="ECO:0000259" key="7">
    <source>
        <dbReference type="Pfam" id="PF14237"/>
    </source>
</evidence>
<evidence type="ECO:0000256" key="2">
    <source>
        <dbReference type="ARBA" id="ARBA00022692"/>
    </source>
</evidence>
<dbReference type="InterPro" id="IPR007593">
    <property type="entry name" value="CD225/Dispanin_fam"/>
</dbReference>
<dbReference type="PANTHER" id="PTHR14948">
    <property type="entry name" value="NG5"/>
    <property type="match status" value="1"/>
</dbReference>
<dbReference type="Proteomes" id="UP000711407">
    <property type="component" value="Unassembled WGS sequence"/>
</dbReference>
<protein>
    <submittedName>
        <fullName evidence="8">CD225/dispanin family protein</fullName>
    </submittedName>
</protein>
<evidence type="ECO:0000313" key="9">
    <source>
        <dbReference type="Proteomes" id="UP000711407"/>
    </source>
</evidence>
<dbReference type="Pfam" id="PF04505">
    <property type="entry name" value="CD225"/>
    <property type="match status" value="1"/>
</dbReference>
<evidence type="ECO:0000256" key="1">
    <source>
        <dbReference type="ARBA" id="ARBA00004370"/>
    </source>
</evidence>
<feature type="compositionally biased region" description="Low complexity" evidence="5">
    <location>
        <begin position="76"/>
        <end position="93"/>
    </location>
</feature>
<name>A0A921JJ01_9BACT</name>
<proteinExistence type="predicted"/>
<organism evidence="8 9">
    <name type="scientific">Candidatus Amulumruptor caecigallinarius</name>
    <dbReference type="NCBI Taxonomy" id="2109911"/>
    <lineage>
        <taxon>Bacteria</taxon>
        <taxon>Pseudomonadati</taxon>
        <taxon>Bacteroidota</taxon>
        <taxon>Bacteroidia</taxon>
        <taxon>Bacteroidales</taxon>
        <taxon>Muribaculaceae</taxon>
        <taxon>Candidatus Amulumruptor</taxon>
    </lineage>
</organism>
<dbReference type="Pfam" id="PF14237">
    <property type="entry name" value="GYF_2"/>
    <property type="match status" value="1"/>
</dbReference>
<feature type="transmembrane region" description="Helical" evidence="6">
    <location>
        <begin position="173"/>
        <end position="199"/>
    </location>
</feature>
<keyword evidence="4 6" id="KW-0472">Membrane</keyword>
<reference evidence="8" key="1">
    <citation type="journal article" date="2021" name="PeerJ">
        <title>Extensive microbial diversity within the chicken gut microbiome revealed by metagenomics and culture.</title>
        <authorList>
            <person name="Gilroy R."/>
            <person name="Ravi A."/>
            <person name="Getino M."/>
            <person name="Pursley I."/>
            <person name="Horton D.L."/>
            <person name="Alikhan N.F."/>
            <person name="Baker D."/>
            <person name="Gharbi K."/>
            <person name="Hall N."/>
            <person name="Watson M."/>
            <person name="Adriaenssens E.M."/>
            <person name="Foster-Nyarko E."/>
            <person name="Jarju S."/>
            <person name="Secka A."/>
            <person name="Antonio M."/>
            <person name="Oren A."/>
            <person name="Chaudhuri R.R."/>
            <person name="La Ragione R."/>
            <person name="Hildebrand F."/>
            <person name="Pallen M.J."/>
        </authorList>
    </citation>
    <scope>NUCLEOTIDE SEQUENCE</scope>
    <source>
        <strain evidence="8">4100</strain>
    </source>
</reference>
<sequence length="201" mass="21620">MKYYIAINGQPKGPFDHHQLLINGLTATSLVWTEGMDNWAQAQSIPELQELLFGRPDLDSSNPDEVTTSTPPPCSPSNQPGSNNHSASNPNPNQYGGNSSQPFNGTCSQQPLGQIPLCPKTWLVESILVTIFCCLPFGIVGIVKASNVESMWRRGDMVGAEAASQSAGFWTKLGFWIGLALNILGPLFYVILFVGVAALGI</sequence>
<evidence type="ECO:0000256" key="3">
    <source>
        <dbReference type="ARBA" id="ARBA00022989"/>
    </source>
</evidence>
<keyword evidence="3 6" id="KW-1133">Transmembrane helix</keyword>
<dbReference type="AlphaFoldDB" id="A0A921JJ01"/>
<dbReference type="EMBL" id="DYXT01000031">
    <property type="protein sequence ID" value="HJE39344.1"/>
    <property type="molecule type" value="Genomic_DNA"/>
</dbReference>
<dbReference type="InterPro" id="IPR025640">
    <property type="entry name" value="GYF_2"/>
</dbReference>
<evidence type="ECO:0000256" key="6">
    <source>
        <dbReference type="SAM" id="Phobius"/>
    </source>
</evidence>
<keyword evidence="2 6" id="KW-0812">Transmembrane</keyword>
<feature type="transmembrane region" description="Helical" evidence="6">
    <location>
        <begin position="122"/>
        <end position="143"/>
    </location>
</feature>
<feature type="domain" description="GYF" evidence="7">
    <location>
        <begin position="3"/>
        <end position="48"/>
    </location>
</feature>
<feature type="region of interest" description="Disordered" evidence="5">
    <location>
        <begin position="54"/>
        <end position="103"/>
    </location>
</feature>
<dbReference type="PANTHER" id="PTHR14948:SF25">
    <property type="entry name" value="DUF4190 DOMAIN-CONTAINING PROTEIN"/>
    <property type="match status" value="1"/>
</dbReference>
<gene>
    <name evidence="8" type="ORF">K8V47_06270</name>
</gene>
<evidence type="ECO:0000313" key="8">
    <source>
        <dbReference type="EMBL" id="HJE39344.1"/>
    </source>
</evidence>
<reference evidence="8" key="2">
    <citation type="submission" date="2021-09" db="EMBL/GenBank/DDBJ databases">
        <authorList>
            <person name="Gilroy R."/>
        </authorList>
    </citation>
    <scope>NUCLEOTIDE SEQUENCE</scope>
    <source>
        <strain evidence="8">4100</strain>
    </source>
</reference>
<evidence type="ECO:0000256" key="4">
    <source>
        <dbReference type="ARBA" id="ARBA00023136"/>
    </source>
</evidence>